<evidence type="ECO:0000313" key="1">
    <source>
        <dbReference type="EnsemblMetazoa" id="XP_016973569.2"/>
    </source>
</evidence>
<proteinExistence type="predicted"/>
<protein>
    <submittedName>
        <fullName evidence="1">Uncharacterized protein</fullName>
    </submittedName>
</protein>
<name>A0ABM5H2M3_DRORH</name>
<dbReference type="Proteomes" id="UP001652680">
    <property type="component" value="Unassembled WGS sequence"/>
</dbReference>
<accession>A0ABM5H2M3</accession>
<dbReference type="RefSeq" id="XP_016973569.2">
    <property type="nucleotide sequence ID" value="XM_017118080.2"/>
</dbReference>
<dbReference type="EnsemblMetazoa" id="XM_017118080.2">
    <property type="protein sequence ID" value="XP_016973569.2"/>
    <property type="gene ID" value="LOC108040576"/>
</dbReference>
<evidence type="ECO:0000313" key="2">
    <source>
        <dbReference type="Proteomes" id="UP001652680"/>
    </source>
</evidence>
<reference evidence="2" key="1">
    <citation type="journal article" date="2021" name="Elife">
        <title>Highly contiguous assemblies of 101 drosophilid genomes.</title>
        <authorList>
            <person name="Kim B.Y."/>
            <person name="Wang J.R."/>
            <person name="Miller D.E."/>
            <person name="Barmina O."/>
            <person name="Delaney E."/>
            <person name="Thompson A."/>
            <person name="Comeault A.A."/>
            <person name="Peede D."/>
            <person name="D'Agostino E.R."/>
            <person name="Pelaez J."/>
            <person name="Aguilar J.M."/>
            <person name="Haji D."/>
            <person name="Matsunaga T."/>
            <person name="Armstrong E.E."/>
            <person name="Zych M."/>
            <person name="Ogawa Y."/>
            <person name="Stamenkovic-Radak M."/>
            <person name="Jelic M."/>
            <person name="Veselinovic M.S."/>
            <person name="Tanaskovic M."/>
            <person name="Eric P."/>
            <person name="Gao J.J."/>
            <person name="Katoh T.K."/>
            <person name="Toda M.J."/>
            <person name="Watabe H."/>
            <person name="Watada M."/>
            <person name="Davis J.S."/>
            <person name="Moyle L.C."/>
            <person name="Manoli G."/>
            <person name="Bertolini E."/>
            <person name="Kostal V."/>
            <person name="Hawley R.S."/>
            <person name="Takahashi A."/>
            <person name="Jones C.D."/>
            <person name="Price D.K."/>
            <person name="Whiteman N."/>
            <person name="Kopp A."/>
            <person name="Matute D.R."/>
            <person name="Petrov D.A."/>
        </authorList>
    </citation>
    <scope>NUCLEOTIDE SEQUENCE [LARGE SCALE GENOMIC DNA]</scope>
</reference>
<dbReference type="GeneID" id="108040576"/>
<keyword evidence="2" id="KW-1185">Reference proteome</keyword>
<sequence length="196" mass="23302">MPQFWRNLWRVLDSLTDPPKRLQDRVVLGVSASKHSHLTHLSLQSERSIPLQQHTRFLIPSISRHVVLSPSTLEHQKTRKVAMQAKTSAFQNFVREMYDGYYDLVLSQERRKHGLDPEQQLYIRRLGYKDLLRLQGLANDLWKRMDRVRKQKYKDLALKALRRRSLRLPPDPFRIPPHIKRSSKSLIKKNLFLFGF</sequence>
<reference evidence="1" key="2">
    <citation type="submission" date="2025-05" db="UniProtKB">
        <authorList>
            <consortium name="EnsemblMetazoa"/>
        </authorList>
    </citation>
    <scope>IDENTIFICATION</scope>
</reference>
<organism evidence="1 2">
    <name type="scientific">Drosophila rhopaloa</name>
    <name type="common">Fruit fly</name>
    <dbReference type="NCBI Taxonomy" id="1041015"/>
    <lineage>
        <taxon>Eukaryota</taxon>
        <taxon>Metazoa</taxon>
        <taxon>Ecdysozoa</taxon>
        <taxon>Arthropoda</taxon>
        <taxon>Hexapoda</taxon>
        <taxon>Insecta</taxon>
        <taxon>Pterygota</taxon>
        <taxon>Neoptera</taxon>
        <taxon>Endopterygota</taxon>
        <taxon>Diptera</taxon>
        <taxon>Brachycera</taxon>
        <taxon>Muscomorpha</taxon>
        <taxon>Ephydroidea</taxon>
        <taxon>Drosophilidae</taxon>
        <taxon>Drosophila</taxon>
        <taxon>Sophophora</taxon>
    </lineage>
</organism>